<reference evidence="5" key="1">
    <citation type="submission" date="2020-04" db="EMBL/GenBank/DDBJ databases">
        <authorList>
            <person name="Chiriac C."/>
            <person name="Salcher M."/>
            <person name="Ghai R."/>
            <person name="Kavagutti S V."/>
        </authorList>
    </citation>
    <scope>NUCLEOTIDE SEQUENCE</scope>
</reference>
<dbReference type="InterPro" id="IPR002941">
    <property type="entry name" value="DNA_methylase_N4/N6"/>
</dbReference>
<organism evidence="5">
    <name type="scientific">uncultured Caudovirales phage</name>
    <dbReference type="NCBI Taxonomy" id="2100421"/>
    <lineage>
        <taxon>Viruses</taxon>
        <taxon>Duplodnaviria</taxon>
        <taxon>Heunggongvirae</taxon>
        <taxon>Uroviricota</taxon>
        <taxon>Caudoviricetes</taxon>
        <taxon>Peduoviridae</taxon>
        <taxon>Maltschvirus</taxon>
        <taxon>Maltschvirus maltsch</taxon>
    </lineage>
</organism>
<evidence type="ECO:0000256" key="3">
    <source>
        <dbReference type="ARBA" id="ARBA00022679"/>
    </source>
</evidence>
<dbReference type="CDD" id="cd02440">
    <property type="entry name" value="AdoMet_MTases"/>
    <property type="match status" value="1"/>
</dbReference>
<dbReference type="SUPFAM" id="SSF53335">
    <property type="entry name" value="S-adenosyl-L-methionine-dependent methyltransferases"/>
    <property type="match status" value="1"/>
</dbReference>
<keyword evidence="3" id="KW-0808">Transferase</keyword>
<dbReference type="GO" id="GO:0008170">
    <property type="term" value="F:N-methyltransferase activity"/>
    <property type="evidence" value="ECO:0007669"/>
    <property type="project" value="InterPro"/>
</dbReference>
<feature type="domain" description="DNA methylase N-4/N-6" evidence="4">
    <location>
        <begin position="24"/>
        <end position="325"/>
    </location>
</feature>
<accession>A0A6J5P5R4</accession>
<dbReference type="EMBL" id="LR796787">
    <property type="protein sequence ID" value="CAB4166527.1"/>
    <property type="molecule type" value="Genomic_DNA"/>
</dbReference>
<proteinExistence type="inferred from homology"/>
<evidence type="ECO:0000256" key="2">
    <source>
        <dbReference type="ARBA" id="ARBA00022603"/>
    </source>
</evidence>
<dbReference type="PROSITE" id="PS00092">
    <property type="entry name" value="N6_MTASE"/>
    <property type="match status" value="1"/>
</dbReference>
<comment type="similarity">
    <text evidence="1">Belongs to the N(4)/N(6)-methyltransferase family.</text>
</comment>
<evidence type="ECO:0000259" key="4">
    <source>
        <dbReference type="Pfam" id="PF01555"/>
    </source>
</evidence>
<dbReference type="InterPro" id="IPR029063">
    <property type="entry name" value="SAM-dependent_MTases_sf"/>
</dbReference>
<protein>
    <submittedName>
        <fullName evidence="5">AdoMet_MTases domain containing protein</fullName>
    </submittedName>
</protein>
<gene>
    <name evidence="5" type="ORF">UFOVP835_40</name>
</gene>
<dbReference type="GO" id="GO:0003677">
    <property type="term" value="F:DNA binding"/>
    <property type="evidence" value="ECO:0007669"/>
    <property type="project" value="InterPro"/>
</dbReference>
<dbReference type="PRINTS" id="PR00508">
    <property type="entry name" value="S21N4MTFRASE"/>
</dbReference>
<dbReference type="GO" id="GO:0032259">
    <property type="term" value="P:methylation"/>
    <property type="evidence" value="ECO:0007669"/>
    <property type="project" value="UniProtKB-KW"/>
</dbReference>
<dbReference type="Gene3D" id="3.40.50.150">
    <property type="entry name" value="Vaccinia Virus protein VP39"/>
    <property type="match status" value="1"/>
</dbReference>
<sequence>MSMQTKLIHSDCLEALKNLPDNSVDSVVTDPPYGLSFMGKKWDYDVPSEEIWAECLRVLKPGGHLLAFAGTRTQHRMAVRIEDAGFEIRDMIAWVYGSGFPKSHNLKDQWQGWGTALKPALEPITKARKPLIGTVAENVLAHGTGAINIDGCRVRGGSETGGEKPVYAANHGNAVYGTGMGGGARANTDGRWPANLIHDGSEEVLAGFPQSSTTGVRRQPERVQQDVRATPFTRGKASPEYTDSGSAARFFYCAKASKRDRDEGNTHPTVKPTDLMRYLVRLVTPPNGTVLDPFMGSGSTGKAAMLEGFNFIGIEREAEYIEIAKARINWTLLC</sequence>
<dbReference type="Pfam" id="PF01555">
    <property type="entry name" value="N6_N4_Mtase"/>
    <property type="match status" value="1"/>
</dbReference>
<name>A0A6J5P5R4_9CAUD</name>
<dbReference type="InterPro" id="IPR001091">
    <property type="entry name" value="RM_Methyltransferase"/>
</dbReference>
<keyword evidence="2" id="KW-0489">Methyltransferase</keyword>
<evidence type="ECO:0000313" key="5">
    <source>
        <dbReference type="EMBL" id="CAB4166527.1"/>
    </source>
</evidence>
<evidence type="ECO:0000256" key="1">
    <source>
        <dbReference type="ARBA" id="ARBA00006594"/>
    </source>
</evidence>
<dbReference type="InterPro" id="IPR002052">
    <property type="entry name" value="DNA_methylase_N6_adenine_CS"/>
</dbReference>